<sequence>MDNGGRSTLTTLVTIKKRRERSIRSMLAMLEQQEAALLSSKASLLEARRALWVDWRERADTDAVHDYASLQALKRELAGFHQRDQTLADRIEAVDAQWQALRLERDGQLEQLRRALVDQEKLNALLE</sequence>
<dbReference type="EMBL" id="CP013387">
    <property type="protein sequence ID" value="AOJ04781.1"/>
    <property type="molecule type" value="Genomic_DNA"/>
</dbReference>
<organism evidence="1 2">
    <name type="scientific">Burkholderia mayonis</name>
    <dbReference type="NCBI Taxonomy" id="1385591"/>
    <lineage>
        <taxon>Bacteria</taxon>
        <taxon>Pseudomonadati</taxon>
        <taxon>Pseudomonadota</taxon>
        <taxon>Betaproteobacteria</taxon>
        <taxon>Burkholderiales</taxon>
        <taxon>Burkholderiaceae</taxon>
        <taxon>Burkholderia</taxon>
        <taxon>pseudomallei group</taxon>
    </lineage>
</organism>
<evidence type="ECO:0000313" key="1">
    <source>
        <dbReference type="EMBL" id="AOJ04781.1"/>
    </source>
</evidence>
<reference evidence="1 2" key="1">
    <citation type="submission" date="2015-12" db="EMBL/GenBank/DDBJ databases">
        <title>Diversity of Burkholderia near neighbor genomes.</title>
        <authorList>
            <person name="Sahl J."/>
            <person name="Wagner D."/>
            <person name="Keim P."/>
        </authorList>
    </citation>
    <scope>NUCLEOTIDE SEQUENCE [LARGE SCALE GENOMIC DNA]</scope>
    <source>
        <strain evidence="1 2">BDU6</strain>
    </source>
</reference>
<name>A0A1B4FM90_9BURK</name>
<keyword evidence="2" id="KW-1185">Reference proteome</keyword>
<dbReference type="AlphaFoldDB" id="A0A1B4FM90"/>
<evidence type="ECO:0000313" key="2">
    <source>
        <dbReference type="Proteomes" id="UP000062519"/>
    </source>
</evidence>
<gene>
    <name evidence="1" type="ORF">WS70_23755</name>
</gene>
<accession>A0A1B4FM90</accession>
<dbReference type="KEGG" id="buu:WS70_23755"/>
<dbReference type="RefSeq" id="WP_059472981.1">
    <property type="nucleotide sequence ID" value="NZ_CP013387.1"/>
</dbReference>
<dbReference type="Proteomes" id="UP000062519">
    <property type="component" value="Chromosome 2"/>
</dbReference>
<protein>
    <submittedName>
        <fullName evidence="1">Uncharacterized protein</fullName>
    </submittedName>
</protein>
<proteinExistence type="predicted"/>